<dbReference type="InterPro" id="IPR007219">
    <property type="entry name" value="XnlR_reg_dom"/>
</dbReference>
<dbReference type="InterPro" id="IPR051089">
    <property type="entry name" value="prtT"/>
</dbReference>
<dbReference type="GO" id="GO:0006351">
    <property type="term" value="P:DNA-templated transcription"/>
    <property type="evidence" value="ECO:0007669"/>
    <property type="project" value="InterPro"/>
</dbReference>
<evidence type="ECO:0000313" key="8">
    <source>
        <dbReference type="EMBL" id="KAK2612513.1"/>
    </source>
</evidence>
<dbReference type="Proteomes" id="UP001251528">
    <property type="component" value="Unassembled WGS sequence"/>
</dbReference>
<accession>A0AAJ0CXU5</accession>
<protein>
    <recommendedName>
        <fullName evidence="7">Xylanolytic transcriptional activator regulatory domain-containing protein</fullName>
    </recommendedName>
</protein>
<feature type="compositionally biased region" description="Polar residues" evidence="6">
    <location>
        <begin position="52"/>
        <end position="66"/>
    </location>
</feature>
<evidence type="ECO:0000256" key="3">
    <source>
        <dbReference type="ARBA" id="ARBA00023125"/>
    </source>
</evidence>
<organism evidence="8 9">
    <name type="scientific">Conoideocrella luteorostrata</name>
    <dbReference type="NCBI Taxonomy" id="1105319"/>
    <lineage>
        <taxon>Eukaryota</taxon>
        <taxon>Fungi</taxon>
        <taxon>Dikarya</taxon>
        <taxon>Ascomycota</taxon>
        <taxon>Pezizomycotina</taxon>
        <taxon>Sordariomycetes</taxon>
        <taxon>Hypocreomycetidae</taxon>
        <taxon>Hypocreales</taxon>
        <taxon>Clavicipitaceae</taxon>
        <taxon>Conoideocrella</taxon>
    </lineage>
</organism>
<sequence>MELGRETRQGPQAAISKKQTTSSAQDAVPSSPADALKQSTATPSLLDEARHTQPTQPGADSETGSLQPAGLLHHAVTGGKFSLQNILSTGTTKDSETPENRASIPPGDPVQSGLVHVQVAQSLFGNFISILNPYICQLDPDLHSFNYVRRRSSFLMTAILAMAAKAFNPTVYDKLHDHAEDLLADSFRYGKKSTEIAQAMMILTYWKEPEDTRAWLSLGYVIRMAFDLGWHKLPVYKSLSTSAMSAVKQREIRNVERTWFVLFVYDRSMSFQTGKPWMIERDEFIEAIESWCRDPLATANDRFLGAFVTLRLLSSEVFKLLGPKPQGTSLRNLDSLLSIINGRIEEWKQRWTKAVDTSDQSCHPFLLRFYSTHLQLQLHSLPLSDILSRNEDEISMSLDMLWMNYSSAVGMLELIRSSKEWLYFAQDSLHVMTAYGAAFLVKFLFSAPDSIVRQVESKALNSIRDAAVAFSQQAAGEKSSCTLQAKFLDKLVSTVVERRRESVQEPNRTFRNEHTTDNFSTYPQYPMAETSYSAAPGSSNFERPTVSDAVPGPEADLYWLDPNGIDNTSWTEIFANAGFSLTDGTFCL</sequence>
<feature type="domain" description="Xylanolytic transcriptional activator regulatory" evidence="7">
    <location>
        <begin position="214"/>
        <end position="295"/>
    </location>
</feature>
<feature type="region of interest" description="Disordered" evidence="6">
    <location>
        <begin position="1"/>
        <end position="66"/>
    </location>
</feature>
<feature type="region of interest" description="Disordered" evidence="6">
    <location>
        <begin position="90"/>
        <end position="109"/>
    </location>
</feature>
<keyword evidence="2" id="KW-0805">Transcription regulation</keyword>
<evidence type="ECO:0000256" key="2">
    <source>
        <dbReference type="ARBA" id="ARBA00023015"/>
    </source>
</evidence>
<dbReference type="GO" id="GO:0000976">
    <property type="term" value="F:transcription cis-regulatory region binding"/>
    <property type="evidence" value="ECO:0007669"/>
    <property type="project" value="TreeGrafter"/>
</dbReference>
<dbReference type="SMART" id="SM00906">
    <property type="entry name" value="Fungal_trans"/>
    <property type="match status" value="1"/>
</dbReference>
<evidence type="ECO:0000256" key="1">
    <source>
        <dbReference type="ARBA" id="ARBA00004123"/>
    </source>
</evidence>
<name>A0AAJ0CXU5_9HYPO</name>
<dbReference type="GO" id="GO:0008270">
    <property type="term" value="F:zinc ion binding"/>
    <property type="evidence" value="ECO:0007669"/>
    <property type="project" value="InterPro"/>
</dbReference>
<dbReference type="CDD" id="cd12148">
    <property type="entry name" value="fungal_TF_MHR"/>
    <property type="match status" value="1"/>
</dbReference>
<proteinExistence type="predicted"/>
<evidence type="ECO:0000313" key="9">
    <source>
        <dbReference type="Proteomes" id="UP001251528"/>
    </source>
</evidence>
<reference evidence="8" key="1">
    <citation type="submission" date="2023-06" db="EMBL/GenBank/DDBJ databases">
        <title>Conoideocrella luteorostrata (Hypocreales: Clavicipitaceae), a potential biocontrol fungus for elongate hemlock scale in United States Christmas tree production areas.</title>
        <authorList>
            <person name="Barrett H."/>
            <person name="Lovett B."/>
            <person name="Macias A.M."/>
            <person name="Stajich J.E."/>
            <person name="Kasson M.T."/>
        </authorList>
    </citation>
    <scope>NUCLEOTIDE SEQUENCE</scope>
    <source>
        <strain evidence="8">ARSEF 14590</strain>
    </source>
</reference>
<evidence type="ECO:0000259" key="7">
    <source>
        <dbReference type="SMART" id="SM00906"/>
    </source>
</evidence>
<dbReference type="EMBL" id="JASWJB010000015">
    <property type="protein sequence ID" value="KAK2612513.1"/>
    <property type="molecule type" value="Genomic_DNA"/>
</dbReference>
<gene>
    <name evidence="8" type="ORF">QQS21_001451</name>
</gene>
<dbReference type="Pfam" id="PF04082">
    <property type="entry name" value="Fungal_trans"/>
    <property type="match status" value="1"/>
</dbReference>
<evidence type="ECO:0000256" key="4">
    <source>
        <dbReference type="ARBA" id="ARBA00023163"/>
    </source>
</evidence>
<dbReference type="GO" id="GO:0000981">
    <property type="term" value="F:DNA-binding transcription factor activity, RNA polymerase II-specific"/>
    <property type="evidence" value="ECO:0007669"/>
    <property type="project" value="TreeGrafter"/>
</dbReference>
<dbReference type="PANTHER" id="PTHR31845">
    <property type="entry name" value="FINGER DOMAIN PROTEIN, PUTATIVE-RELATED"/>
    <property type="match status" value="1"/>
</dbReference>
<keyword evidence="5" id="KW-0539">Nucleus</keyword>
<dbReference type="PANTHER" id="PTHR31845:SF17">
    <property type="entry name" value="ZN(II)2CYS6 TRANSCRIPTION FACTOR (EUROFUNG)"/>
    <property type="match status" value="1"/>
</dbReference>
<comment type="subcellular location">
    <subcellularLocation>
        <location evidence="1">Nucleus</location>
    </subcellularLocation>
</comment>
<dbReference type="GO" id="GO:0005634">
    <property type="term" value="C:nucleus"/>
    <property type="evidence" value="ECO:0007669"/>
    <property type="project" value="UniProtKB-SubCell"/>
</dbReference>
<evidence type="ECO:0000256" key="5">
    <source>
        <dbReference type="ARBA" id="ARBA00023242"/>
    </source>
</evidence>
<evidence type="ECO:0000256" key="6">
    <source>
        <dbReference type="SAM" id="MobiDB-lite"/>
    </source>
</evidence>
<dbReference type="AlphaFoldDB" id="A0AAJ0CXU5"/>
<keyword evidence="4" id="KW-0804">Transcription</keyword>
<keyword evidence="3" id="KW-0238">DNA-binding</keyword>
<comment type="caution">
    <text evidence="8">The sequence shown here is derived from an EMBL/GenBank/DDBJ whole genome shotgun (WGS) entry which is preliminary data.</text>
</comment>
<keyword evidence="9" id="KW-1185">Reference proteome</keyword>